<keyword evidence="4 6" id="KW-0732">Signal</keyword>
<evidence type="ECO:0000256" key="1">
    <source>
        <dbReference type="ARBA" id="ARBA00004193"/>
    </source>
</evidence>
<dbReference type="CDD" id="cd01138">
    <property type="entry name" value="FeuA"/>
    <property type="match status" value="1"/>
</dbReference>
<gene>
    <name evidence="8" type="primary">feuA</name>
    <name evidence="8" type="ORF">MACH08_09490</name>
</gene>
<dbReference type="Pfam" id="PF01497">
    <property type="entry name" value="Peripla_BP_2"/>
    <property type="match status" value="1"/>
</dbReference>
<protein>
    <submittedName>
        <fullName evidence="8">Iron-uptake system-binding protein</fullName>
    </submittedName>
</protein>
<evidence type="ECO:0000256" key="5">
    <source>
        <dbReference type="SAM" id="Coils"/>
    </source>
</evidence>
<dbReference type="Proteomes" id="UP001275436">
    <property type="component" value="Unassembled WGS sequence"/>
</dbReference>
<name>A0ABQ5TFD8_9BACI</name>
<evidence type="ECO:0000256" key="2">
    <source>
        <dbReference type="ARBA" id="ARBA00008814"/>
    </source>
</evidence>
<comment type="similarity">
    <text evidence="2">Belongs to the bacterial solute-binding protein 8 family.</text>
</comment>
<evidence type="ECO:0000313" key="9">
    <source>
        <dbReference type="Proteomes" id="UP001275436"/>
    </source>
</evidence>
<feature type="domain" description="Fe/B12 periplasmic-binding" evidence="7">
    <location>
        <begin position="61"/>
        <end position="320"/>
    </location>
</feature>
<dbReference type="InterPro" id="IPR051313">
    <property type="entry name" value="Bact_iron-sidero_bind"/>
</dbReference>
<accession>A0ABQ5TFD8</accession>
<dbReference type="RefSeq" id="WP_317957780.1">
    <property type="nucleotide sequence ID" value="NZ_BSKO01000001.1"/>
</dbReference>
<dbReference type="PROSITE" id="PS50983">
    <property type="entry name" value="FE_B12_PBP"/>
    <property type="match status" value="1"/>
</dbReference>
<evidence type="ECO:0000256" key="4">
    <source>
        <dbReference type="ARBA" id="ARBA00022729"/>
    </source>
</evidence>
<dbReference type="Gene3D" id="3.40.50.1980">
    <property type="entry name" value="Nitrogenase molybdenum iron protein domain"/>
    <property type="match status" value="2"/>
</dbReference>
<comment type="subcellular location">
    <subcellularLocation>
        <location evidence="1">Cell membrane</location>
        <topology evidence="1">Lipid-anchor</topology>
    </subcellularLocation>
</comment>
<dbReference type="PANTHER" id="PTHR30532">
    <property type="entry name" value="IRON III DICITRATE-BINDING PERIPLASMIC PROTEIN"/>
    <property type="match status" value="1"/>
</dbReference>
<sequence>MKKIYSLLLLALLIGVLYGCGQDEDADATDNTSDTNEEETSETQSITYLDKEYEIPSEVDSIVTASLESMEDAAILGVQPNGILAIANQVPNYLAEDFEDPTLIGDKREPNHEVIATLEPDVILGSSKFQEPVIEKLSKIQTTFPYSHISSHWKDNLLLLGQLTNKEEEAQTIIDDYQQDAKDLSSQISGEMADQDVLIIRVRSGSMFVYPEDVYLNPVLYQDLGIEAPEVIKSTEAQAELSMETLAEINPDTVFLQFETSENAESPEALDELMEDPIFQSITAAKNDSIHVNAVDPLAQGGTAWSKVHFLEALKELYSE</sequence>
<evidence type="ECO:0000256" key="3">
    <source>
        <dbReference type="ARBA" id="ARBA00022448"/>
    </source>
</evidence>
<organism evidence="8 9">
    <name type="scientific">Oceanobacillus kimchii</name>
    <dbReference type="NCBI Taxonomy" id="746691"/>
    <lineage>
        <taxon>Bacteria</taxon>
        <taxon>Bacillati</taxon>
        <taxon>Bacillota</taxon>
        <taxon>Bacilli</taxon>
        <taxon>Bacillales</taxon>
        <taxon>Bacillaceae</taxon>
        <taxon>Oceanobacillus</taxon>
    </lineage>
</organism>
<comment type="caution">
    <text evidence="8">The sequence shown here is derived from an EMBL/GenBank/DDBJ whole genome shotgun (WGS) entry which is preliminary data.</text>
</comment>
<reference evidence="8 9" key="1">
    <citation type="submission" date="2023-02" db="EMBL/GenBank/DDBJ databases">
        <title>Oceanobacillus kimchii IFOP_LL358 isolated form Alexandrium catenella lab strain.</title>
        <authorList>
            <person name="Gajardo G."/>
            <person name="Ueki S."/>
            <person name="Maruyama F."/>
        </authorList>
    </citation>
    <scope>NUCLEOTIDE SEQUENCE [LARGE SCALE GENOMIC DNA]</scope>
    <source>
        <strain evidence="8 9">IFOP_LL358</strain>
    </source>
</reference>
<dbReference type="EMBL" id="BSKO01000001">
    <property type="protein sequence ID" value="GLO65165.1"/>
    <property type="molecule type" value="Genomic_DNA"/>
</dbReference>
<evidence type="ECO:0000256" key="6">
    <source>
        <dbReference type="SAM" id="SignalP"/>
    </source>
</evidence>
<dbReference type="PANTHER" id="PTHR30532:SF10">
    <property type="entry name" value="IRON-UPTAKE SYSTEM-BINDING PROTEIN"/>
    <property type="match status" value="1"/>
</dbReference>
<evidence type="ECO:0000313" key="8">
    <source>
        <dbReference type="EMBL" id="GLO65165.1"/>
    </source>
</evidence>
<feature type="signal peptide" evidence="6">
    <location>
        <begin position="1"/>
        <end position="21"/>
    </location>
</feature>
<keyword evidence="5" id="KW-0175">Coiled coil</keyword>
<dbReference type="PROSITE" id="PS51257">
    <property type="entry name" value="PROKAR_LIPOPROTEIN"/>
    <property type="match status" value="1"/>
</dbReference>
<feature type="chain" id="PRO_5046657661" evidence="6">
    <location>
        <begin position="22"/>
        <end position="320"/>
    </location>
</feature>
<proteinExistence type="inferred from homology"/>
<dbReference type="InterPro" id="IPR002491">
    <property type="entry name" value="ABC_transptr_periplasmic_BD"/>
</dbReference>
<keyword evidence="9" id="KW-1185">Reference proteome</keyword>
<keyword evidence="3" id="KW-0813">Transport</keyword>
<evidence type="ECO:0000259" key="7">
    <source>
        <dbReference type="PROSITE" id="PS50983"/>
    </source>
</evidence>
<dbReference type="SUPFAM" id="SSF53807">
    <property type="entry name" value="Helical backbone' metal receptor"/>
    <property type="match status" value="1"/>
</dbReference>
<feature type="coiled-coil region" evidence="5">
    <location>
        <begin position="160"/>
        <end position="187"/>
    </location>
</feature>